<dbReference type="Gene3D" id="1.10.3290.10">
    <property type="entry name" value="Fido-like domain"/>
    <property type="match status" value="1"/>
</dbReference>
<dbReference type="AlphaFoldDB" id="A0AAE6Z3B4"/>
<evidence type="ECO:0000256" key="1">
    <source>
        <dbReference type="ARBA" id="ARBA00022679"/>
    </source>
</evidence>
<keyword evidence="1" id="KW-0808">Transferase</keyword>
<evidence type="ECO:0000313" key="9">
    <source>
        <dbReference type="EMBL" id="QIZ53292.1"/>
    </source>
</evidence>
<keyword evidence="3" id="KW-0547">Nucleotide-binding</keyword>
<comment type="catalytic activity">
    <reaction evidence="6">
        <text>L-threonyl-[protein] + ATP = 3-O-(5'-adenylyl)-L-threonyl-[protein] + diphosphate</text>
        <dbReference type="Rhea" id="RHEA:54292"/>
        <dbReference type="Rhea" id="RHEA-COMP:11060"/>
        <dbReference type="Rhea" id="RHEA-COMP:13847"/>
        <dbReference type="ChEBI" id="CHEBI:30013"/>
        <dbReference type="ChEBI" id="CHEBI:30616"/>
        <dbReference type="ChEBI" id="CHEBI:33019"/>
        <dbReference type="ChEBI" id="CHEBI:138113"/>
        <dbReference type="EC" id="2.7.7.108"/>
    </reaction>
</comment>
<dbReference type="EMBL" id="CP033622">
    <property type="protein sequence ID" value="QIZ53292.1"/>
    <property type="molecule type" value="Genomic_DNA"/>
</dbReference>
<sequence>MSTKNLVFAKYQYQVDFAELIISYINTYKLISSYITNKRKKINESTIIECHKALFGKIYDWAGKYRSHEVVVGDRERPTIEHTDIRTSLKKSLRQCQENELAKIKNRNDLINKIVVLHAELAWIHPFQDGNGRTIRLFLQILAVIMGYNFNIEEINGSLKKKKAYHYAVRRAIHDKKNNLIALISRAIHEF</sequence>
<keyword evidence="4" id="KW-0067">ATP-binding</keyword>
<keyword evidence="2" id="KW-0548">Nucleotidyltransferase</keyword>
<dbReference type="EC" id="2.7.7.108" evidence="5"/>
<reference evidence="9 10" key="1">
    <citation type="submission" date="2018-11" db="EMBL/GenBank/DDBJ databases">
        <title>Complete genome sequence of Dickeya zeae strain CE1 infecting Canna edulis Ker-Gawl. in China.</title>
        <authorList>
            <person name="Zhang J."/>
            <person name="Lin B."/>
            <person name="Shen H."/>
            <person name="Jiang S."/>
            <person name="Pu X."/>
            <person name="Sun D."/>
        </authorList>
    </citation>
    <scope>NUCLEOTIDE SEQUENCE [LARGE SCALE GENOMIC DNA]</scope>
    <source>
        <strain evidence="9 10">CE1</strain>
    </source>
</reference>
<dbReference type="GO" id="GO:0051302">
    <property type="term" value="P:regulation of cell division"/>
    <property type="evidence" value="ECO:0007669"/>
    <property type="project" value="TreeGrafter"/>
</dbReference>
<dbReference type="PANTHER" id="PTHR39560:SF1">
    <property type="entry name" value="PROTEIN ADENYLYLTRANSFERASE FIC-RELATED"/>
    <property type="match status" value="1"/>
</dbReference>
<dbReference type="GO" id="GO:0070733">
    <property type="term" value="F:AMPylase activity"/>
    <property type="evidence" value="ECO:0007669"/>
    <property type="project" value="UniProtKB-EC"/>
</dbReference>
<dbReference type="Proteomes" id="UP000500801">
    <property type="component" value="Chromosome"/>
</dbReference>
<dbReference type="PANTHER" id="PTHR39560">
    <property type="entry name" value="PROTEIN ADENYLYLTRANSFERASE FIC-RELATED"/>
    <property type="match status" value="1"/>
</dbReference>
<accession>A0AAE6Z3B4</accession>
<dbReference type="Pfam" id="PF02661">
    <property type="entry name" value="Fic"/>
    <property type="match status" value="1"/>
</dbReference>
<dbReference type="SUPFAM" id="SSF140931">
    <property type="entry name" value="Fic-like"/>
    <property type="match status" value="1"/>
</dbReference>
<evidence type="ECO:0000259" key="8">
    <source>
        <dbReference type="PROSITE" id="PS51459"/>
    </source>
</evidence>
<evidence type="ECO:0000256" key="2">
    <source>
        <dbReference type="ARBA" id="ARBA00022695"/>
    </source>
</evidence>
<dbReference type="PROSITE" id="PS51459">
    <property type="entry name" value="FIDO"/>
    <property type="match status" value="1"/>
</dbReference>
<organism evidence="9 10">
    <name type="scientific">Dickeya zeae</name>
    <dbReference type="NCBI Taxonomy" id="204042"/>
    <lineage>
        <taxon>Bacteria</taxon>
        <taxon>Pseudomonadati</taxon>
        <taxon>Pseudomonadota</taxon>
        <taxon>Gammaproteobacteria</taxon>
        <taxon>Enterobacterales</taxon>
        <taxon>Pectobacteriaceae</taxon>
        <taxon>Dickeya</taxon>
    </lineage>
</organism>
<dbReference type="InterPro" id="IPR036597">
    <property type="entry name" value="Fido-like_dom_sf"/>
</dbReference>
<evidence type="ECO:0000256" key="5">
    <source>
        <dbReference type="ARBA" id="ARBA00034531"/>
    </source>
</evidence>
<evidence type="ECO:0000313" key="10">
    <source>
        <dbReference type="Proteomes" id="UP000500801"/>
    </source>
</evidence>
<dbReference type="InterPro" id="IPR003812">
    <property type="entry name" value="Fido"/>
</dbReference>
<comment type="catalytic activity">
    <reaction evidence="7">
        <text>L-tyrosyl-[protein] + ATP = O-(5'-adenylyl)-L-tyrosyl-[protein] + diphosphate</text>
        <dbReference type="Rhea" id="RHEA:54288"/>
        <dbReference type="Rhea" id="RHEA-COMP:10136"/>
        <dbReference type="Rhea" id="RHEA-COMP:13846"/>
        <dbReference type="ChEBI" id="CHEBI:30616"/>
        <dbReference type="ChEBI" id="CHEBI:33019"/>
        <dbReference type="ChEBI" id="CHEBI:46858"/>
        <dbReference type="ChEBI" id="CHEBI:83624"/>
        <dbReference type="EC" id="2.7.7.108"/>
    </reaction>
</comment>
<proteinExistence type="predicted"/>
<dbReference type="GO" id="GO:0005524">
    <property type="term" value="F:ATP binding"/>
    <property type="evidence" value="ECO:0007669"/>
    <property type="project" value="UniProtKB-KW"/>
</dbReference>
<protein>
    <recommendedName>
        <fullName evidence="5">protein adenylyltransferase</fullName>
        <ecNumber evidence="5">2.7.7.108</ecNumber>
    </recommendedName>
</protein>
<name>A0AAE6Z3B4_9GAMM</name>
<feature type="domain" description="Fido" evidence="8">
    <location>
        <begin position="42"/>
        <end position="186"/>
    </location>
</feature>
<gene>
    <name evidence="9" type="ORF">DWG24_17220</name>
</gene>
<evidence type="ECO:0000256" key="4">
    <source>
        <dbReference type="ARBA" id="ARBA00022840"/>
    </source>
</evidence>
<evidence type="ECO:0000256" key="3">
    <source>
        <dbReference type="ARBA" id="ARBA00022741"/>
    </source>
</evidence>
<evidence type="ECO:0000256" key="7">
    <source>
        <dbReference type="ARBA" id="ARBA00048696"/>
    </source>
</evidence>
<evidence type="ECO:0000256" key="6">
    <source>
        <dbReference type="ARBA" id="ARBA00047939"/>
    </source>
</evidence>